<feature type="chain" id="PRO_5030556927" evidence="4">
    <location>
        <begin position="34"/>
        <end position="332"/>
    </location>
</feature>
<dbReference type="Pfam" id="PF04333">
    <property type="entry name" value="MlaA"/>
    <property type="match status" value="1"/>
</dbReference>
<keyword evidence="6" id="KW-1185">Reference proteome</keyword>
<evidence type="ECO:0000256" key="3">
    <source>
        <dbReference type="SAM" id="MobiDB-lite"/>
    </source>
</evidence>
<organism evidence="5 6">
    <name type="scientific">Novosphingobium sediminicola</name>
    <dbReference type="NCBI Taxonomy" id="563162"/>
    <lineage>
        <taxon>Bacteria</taxon>
        <taxon>Pseudomonadati</taxon>
        <taxon>Pseudomonadota</taxon>
        <taxon>Alphaproteobacteria</taxon>
        <taxon>Sphingomonadales</taxon>
        <taxon>Sphingomonadaceae</taxon>
        <taxon>Novosphingobium</taxon>
    </lineage>
</organism>
<protein>
    <submittedName>
        <fullName evidence="5">Phospholipid-binding lipoprotein MlaA</fullName>
    </submittedName>
</protein>
<keyword evidence="5" id="KW-0449">Lipoprotein</keyword>
<evidence type="ECO:0000256" key="1">
    <source>
        <dbReference type="ARBA" id="ARBA00010634"/>
    </source>
</evidence>
<dbReference type="PANTHER" id="PTHR30035:SF3">
    <property type="entry name" value="INTERMEMBRANE PHOSPHOLIPID TRANSPORT SYSTEM LIPOPROTEIN MLAA"/>
    <property type="match status" value="1"/>
</dbReference>
<name>A0A7W6CF04_9SPHN</name>
<gene>
    <name evidence="5" type="ORF">GGR38_002277</name>
</gene>
<proteinExistence type="inferred from homology"/>
<dbReference type="Proteomes" id="UP000548867">
    <property type="component" value="Unassembled WGS sequence"/>
</dbReference>
<evidence type="ECO:0000256" key="2">
    <source>
        <dbReference type="ARBA" id="ARBA00022729"/>
    </source>
</evidence>
<evidence type="ECO:0000313" key="5">
    <source>
        <dbReference type="EMBL" id="MBB3955323.1"/>
    </source>
</evidence>
<dbReference type="PANTHER" id="PTHR30035">
    <property type="entry name" value="LIPOPROTEIN VACJ-RELATED"/>
    <property type="match status" value="1"/>
</dbReference>
<dbReference type="AlphaFoldDB" id="A0A7W6CF04"/>
<feature type="region of interest" description="Disordered" evidence="3">
    <location>
        <begin position="290"/>
        <end position="332"/>
    </location>
</feature>
<accession>A0A7W6CF04</accession>
<feature type="compositionally biased region" description="Polar residues" evidence="3">
    <location>
        <begin position="46"/>
        <end position="58"/>
    </location>
</feature>
<evidence type="ECO:0000256" key="4">
    <source>
        <dbReference type="SAM" id="SignalP"/>
    </source>
</evidence>
<comment type="similarity">
    <text evidence="1">Belongs to the MlaA family.</text>
</comment>
<reference evidence="5 6" key="1">
    <citation type="submission" date="2020-08" db="EMBL/GenBank/DDBJ databases">
        <title>Genomic Encyclopedia of Type Strains, Phase IV (KMG-IV): sequencing the most valuable type-strain genomes for metagenomic binning, comparative biology and taxonomic classification.</title>
        <authorList>
            <person name="Goeker M."/>
        </authorList>
    </citation>
    <scope>NUCLEOTIDE SEQUENCE [LARGE SCALE GENOMIC DNA]</scope>
    <source>
        <strain evidence="5 6">DSM 27057</strain>
    </source>
</reference>
<dbReference type="InterPro" id="IPR007428">
    <property type="entry name" value="MlaA"/>
</dbReference>
<keyword evidence="2 4" id="KW-0732">Signal</keyword>
<evidence type="ECO:0000313" key="6">
    <source>
        <dbReference type="Proteomes" id="UP000548867"/>
    </source>
</evidence>
<comment type="caution">
    <text evidence="5">The sequence shown here is derived from an EMBL/GenBank/DDBJ whole genome shotgun (WGS) entry which is preliminary data.</text>
</comment>
<dbReference type="GO" id="GO:0016020">
    <property type="term" value="C:membrane"/>
    <property type="evidence" value="ECO:0007669"/>
    <property type="project" value="InterPro"/>
</dbReference>
<dbReference type="PRINTS" id="PR01805">
    <property type="entry name" value="VACJLIPOPROT"/>
</dbReference>
<dbReference type="GO" id="GO:0120010">
    <property type="term" value="P:intermembrane phospholipid transfer"/>
    <property type="evidence" value="ECO:0007669"/>
    <property type="project" value="TreeGrafter"/>
</dbReference>
<feature type="signal peptide" evidence="4">
    <location>
        <begin position="1"/>
        <end position="33"/>
    </location>
</feature>
<feature type="compositionally biased region" description="Basic and acidic residues" evidence="3">
    <location>
        <begin position="301"/>
        <end position="332"/>
    </location>
</feature>
<dbReference type="EMBL" id="JACIDX010000008">
    <property type="protein sequence ID" value="MBB3955323.1"/>
    <property type="molecule type" value="Genomic_DNA"/>
</dbReference>
<sequence>MWGRAVSGRGGKDSLLKGGLALAWMLAASPCWAQSVSPDAAPGFAAQQSVAQDAATTPNVPPVQDAAPTSAQPVVSPPASAETQPAEPSRHTGHHGAEEEPGIVVSSRPLAPDPGRAINQASFAVTQAIDNAVLEPFSKGYEAVVPSPVRDGIHNALYNLREPVIAANFLMQHKIGKTAETVARFVLNSTIGLAGIFDMAKRKPFRLPFRENGFADTMGFYGVPNGPYIYMPLFGSTTLRDLTGRIVDRAALPLAIGRNVLPTAAVVPMIVLGIVDRRVVNKERLRQEKEAADPYTTTRDNYLRRRADQIEGLRHPHGEGEADKKAEKEKEG</sequence>
<feature type="region of interest" description="Disordered" evidence="3">
    <location>
        <begin position="41"/>
        <end position="110"/>
    </location>
</feature>